<feature type="transmembrane region" description="Helical" evidence="6">
    <location>
        <begin position="1099"/>
        <end position="1122"/>
    </location>
</feature>
<proteinExistence type="predicted"/>
<dbReference type="PANTHER" id="PTHR10465:SF0">
    <property type="entry name" value="SARCALUMENIN"/>
    <property type="match status" value="1"/>
</dbReference>
<evidence type="ECO:0000313" key="9">
    <source>
        <dbReference type="EMBL" id="QUY37628.1"/>
    </source>
</evidence>
<dbReference type="Pfam" id="PF07603">
    <property type="entry name" value="Lcl_C"/>
    <property type="match status" value="1"/>
</dbReference>
<evidence type="ECO:0000256" key="1">
    <source>
        <dbReference type="ARBA" id="ARBA00004370"/>
    </source>
</evidence>
<dbReference type="AlphaFoldDB" id="A0AAX1MJ23"/>
<evidence type="ECO:0000259" key="7">
    <source>
        <dbReference type="Pfam" id="PF00350"/>
    </source>
</evidence>
<dbReference type="EMBL" id="CP059558">
    <property type="protein sequence ID" value="QUY37628.1"/>
    <property type="molecule type" value="Genomic_DNA"/>
</dbReference>
<name>A0AAX1MJ23_ACIJU</name>
<dbReference type="SUPFAM" id="SSF81901">
    <property type="entry name" value="HCP-like"/>
    <property type="match status" value="1"/>
</dbReference>
<evidence type="ECO:0000313" key="10">
    <source>
        <dbReference type="Proteomes" id="UP000679388"/>
    </source>
</evidence>
<evidence type="ECO:0000256" key="4">
    <source>
        <dbReference type="ARBA" id="ARBA00023134"/>
    </source>
</evidence>
<reference evidence="9" key="1">
    <citation type="submission" date="2020-07" db="EMBL/GenBank/DDBJ databases">
        <title>Acinetobacter junii strain YR7 chromosome and plasmid pNDM-YR7.</title>
        <authorList>
            <person name="Tang B."/>
        </authorList>
    </citation>
    <scope>NUCLEOTIDE SEQUENCE</scope>
    <source>
        <strain evidence="9">YR7</strain>
    </source>
</reference>
<evidence type="ECO:0000256" key="3">
    <source>
        <dbReference type="ARBA" id="ARBA00022801"/>
    </source>
</evidence>
<keyword evidence="2" id="KW-0547">Nucleotide-binding</keyword>
<keyword evidence="6" id="KW-0812">Transmembrane</keyword>
<dbReference type="InterPro" id="IPR006597">
    <property type="entry name" value="Sel1-like"/>
</dbReference>
<feature type="transmembrane region" description="Helical" evidence="6">
    <location>
        <begin position="1068"/>
        <end position="1093"/>
    </location>
</feature>
<keyword evidence="4" id="KW-0342">GTP-binding</keyword>
<keyword evidence="5 6" id="KW-0472">Membrane</keyword>
<feature type="domain" description="Lcl C-terminal" evidence="8">
    <location>
        <begin position="898"/>
        <end position="1023"/>
    </location>
</feature>
<evidence type="ECO:0000256" key="6">
    <source>
        <dbReference type="SAM" id="Phobius"/>
    </source>
</evidence>
<dbReference type="SUPFAM" id="SSF52540">
    <property type="entry name" value="P-loop containing nucleoside triphosphate hydrolases"/>
    <property type="match status" value="1"/>
</dbReference>
<dbReference type="GO" id="GO:0005525">
    <property type="term" value="F:GTP binding"/>
    <property type="evidence" value="ECO:0007669"/>
    <property type="project" value="UniProtKB-KW"/>
</dbReference>
<dbReference type="GeneID" id="70091961"/>
<feature type="transmembrane region" description="Helical" evidence="6">
    <location>
        <begin position="1134"/>
        <end position="1155"/>
    </location>
</feature>
<accession>A0AAX1MJ23</accession>
<feature type="transmembrane region" description="Helical" evidence="6">
    <location>
        <begin position="840"/>
        <end position="873"/>
    </location>
</feature>
<evidence type="ECO:0000259" key="8">
    <source>
        <dbReference type="Pfam" id="PF07603"/>
    </source>
</evidence>
<keyword evidence="3" id="KW-0378">Hydrolase</keyword>
<dbReference type="InterPro" id="IPR027417">
    <property type="entry name" value="P-loop_NTPase"/>
</dbReference>
<dbReference type="Pfam" id="PF00350">
    <property type="entry name" value="Dynamin_N"/>
    <property type="match status" value="1"/>
</dbReference>
<sequence length="1156" mass="134749">MQHHTLETIYTLLSASNTPKQNIAVEIKKLLPLIAQVDPENYSKNYRELMLLIQQIEQEMQQKQLTEKTIVGVGGGFGAGKSRFINSLLGIEVLPEALEPCTAVATYLSASTLEQTHALNLLNHHIRLKPEQLGQLRHFVGDTNTQNDIQLGELIQYVHLGIPQLTWEHIAFLDTPGYSKADAEHHHHSDEQLAINQLSKADYILWLVNAKNGTIRDEDLQFLQKIQPKQPIFVVLTQSDLVNRSDIEPILQSVRQNLKNRNIAIAGIMAWAAPIMKLQGQRLAGDGIGDWLDKINQPIQHHTIKDLDILIQHVFNKGIHHVNQLQQEIETLIKVKDKQDLQNITQVTNIIEFKQKNKTSILQSSRNLMLDMAKIAEYLFKDIHQAAQYHALIIREFDKNYSDSNSLEWLYQQSCIGIKSVQKEFKNITDYLKNNFIQYKYALSLKDNQEAIYYMYLSAKQNYQPAFDWLFDKTHQENIDALFKLTELFKIGKIKNQDKNKIFKFCYQYIRTNNSDQRIENFVKYQATNQNNTEVQYNYALILEEINDSVSMLEYMFLAAKQRYQPAYDWFFNQANKKNINALFSLTELFKISKINQQDKSKLFKICYQYIINNNHDKRIEDFIKYQAIKQNDAEVQYNYALIFEENKNITSTIEYMFLAAKQSYHLAYDWLFTQATQGNIDVQFKLTELFELGKTNKKDEKTIFNYCYDAIRYQNDHRFFKFVEQQAIDKKVAEAQYLLATCYAFGYGTNIDYKKAYQFYKNNSIGNSVYNRTVLDYLGLSKKSKNNKLASIVVFKKYSNDPKFSTTFSWIKEPIIFKKPSVLDYNEDIEKLKINYTPIYLILIIITFLILTTNIIWIAGIIALGIIFYITLSRVKLNNIEFEEIRINTEEEAYKGVWTDSKTGLMWARISIGQKWINGECIGDAEKLNWNNAKTACQNFRLADYEDWRLPMIDELETLIKEQSGNYNCPEGMLFRPIKTNLGRYWSSSFFGCNEWVRSVPFGGPLSNYHGKDNLYYVRAVRGEVIAHTSIRTQISTSRIDNKYSLKKLKISLTNLVKYYIKKLETVCFFTLGFFLAPTIIILVCSIIYYSLIFINDFSALFLIPIFTSIWLGFQIFENLIKTNNSMQNGFKLFKIFGPMSAVIIFLFFIYKLLS</sequence>
<dbReference type="Gene3D" id="1.25.40.10">
    <property type="entry name" value="Tetratricopeptide repeat domain"/>
    <property type="match status" value="2"/>
</dbReference>
<dbReference type="PANTHER" id="PTHR10465">
    <property type="entry name" value="TRANSMEMBRANE GTPASE FZO1"/>
    <property type="match status" value="1"/>
</dbReference>
<dbReference type="SMART" id="SM00671">
    <property type="entry name" value="SEL1"/>
    <property type="match status" value="2"/>
</dbReference>
<dbReference type="GO" id="GO:0016020">
    <property type="term" value="C:membrane"/>
    <property type="evidence" value="ECO:0007669"/>
    <property type="project" value="UniProtKB-SubCell"/>
</dbReference>
<protein>
    <submittedName>
        <fullName evidence="9">Dynamin family protein</fullName>
    </submittedName>
</protein>
<organism evidence="9 10">
    <name type="scientific">Acinetobacter junii</name>
    <dbReference type="NCBI Taxonomy" id="40215"/>
    <lineage>
        <taxon>Bacteria</taxon>
        <taxon>Pseudomonadati</taxon>
        <taxon>Pseudomonadota</taxon>
        <taxon>Gammaproteobacteria</taxon>
        <taxon>Moraxellales</taxon>
        <taxon>Moraxellaceae</taxon>
        <taxon>Acinetobacter</taxon>
    </lineage>
</organism>
<dbReference type="InterPro" id="IPR011460">
    <property type="entry name" value="Lcl_C"/>
</dbReference>
<comment type="subcellular location">
    <subcellularLocation>
        <location evidence="1">Membrane</location>
    </subcellularLocation>
</comment>
<dbReference type="GO" id="GO:0003924">
    <property type="term" value="F:GTPase activity"/>
    <property type="evidence" value="ECO:0007669"/>
    <property type="project" value="InterPro"/>
</dbReference>
<evidence type="ECO:0000256" key="5">
    <source>
        <dbReference type="ARBA" id="ARBA00023136"/>
    </source>
</evidence>
<dbReference type="InterPro" id="IPR011990">
    <property type="entry name" value="TPR-like_helical_dom_sf"/>
</dbReference>
<dbReference type="InterPro" id="IPR027094">
    <property type="entry name" value="Mitofusin_fam"/>
</dbReference>
<dbReference type="RefSeq" id="WP_212639316.1">
    <property type="nucleotide sequence ID" value="NZ_CP059558.1"/>
</dbReference>
<dbReference type="InterPro" id="IPR045063">
    <property type="entry name" value="Dynamin_N"/>
</dbReference>
<gene>
    <name evidence="9" type="ORF">H2677_05490</name>
</gene>
<feature type="domain" description="Dynamin N-terminal" evidence="7">
    <location>
        <begin position="71"/>
        <end position="237"/>
    </location>
</feature>
<keyword evidence="6" id="KW-1133">Transmembrane helix</keyword>
<dbReference type="Proteomes" id="UP000679388">
    <property type="component" value="Chromosome"/>
</dbReference>
<dbReference type="Gene3D" id="3.40.50.300">
    <property type="entry name" value="P-loop containing nucleotide triphosphate hydrolases"/>
    <property type="match status" value="1"/>
</dbReference>
<evidence type="ECO:0000256" key="2">
    <source>
        <dbReference type="ARBA" id="ARBA00022741"/>
    </source>
</evidence>